<dbReference type="Pfam" id="PF02321">
    <property type="entry name" value="OEP"/>
    <property type="match status" value="1"/>
</dbReference>
<dbReference type="PANTHER" id="PTHR30203">
    <property type="entry name" value="OUTER MEMBRANE CATION EFFLUX PROTEIN"/>
    <property type="match status" value="1"/>
</dbReference>
<dbReference type="EMBL" id="UINC01169298">
    <property type="protein sequence ID" value="SVD72763.1"/>
    <property type="molecule type" value="Genomic_DNA"/>
</dbReference>
<dbReference type="AlphaFoldDB" id="A0A382XP33"/>
<sequence length="269" mass="28935">AEAEQQLSLAKATVTSFGGTADQVRERFEQGLRPSLDVRLALSNLSNAEALRAQRGQQLDSTVRQLEVLLGQYASGTLDTPSILPDTPPSIPGGLPADLVSRRPDLIAAERRVAATGQRLQVARADLYPSISLTANTGTSTGALADLLRGNFGVWSFLSNLVQPLFQGGRLRAGVDRAEAREAEELALYANTALQAYSEVETALAAEALLAERQSHLESSVEQSRAAEELADDRYRTGLGDFIAVLESQRLALQAEGDLIAARRQRLEN</sequence>
<evidence type="ECO:0008006" key="2">
    <source>
        <dbReference type="Google" id="ProtNLM"/>
    </source>
</evidence>
<protein>
    <recommendedName>
        <fullName evidence="2">Transporter</fullName>
    </recommendedName>
</protein>
<dbReference type="InterPro" id="IPR003423">
    <property type="entry name" value="OMP_efflux"/>
</dbReference>
<dbReference type="InterPro" id="IPR010131">
    <property type="entry name" value="MdtP/NodT-like"/>
</dbReference>
<dbReference type="Gene3D" id="1.20.1600.10">
    <property type="entry name" value="Outer membrane efflux proteins (OEP)"/>
    <property type="match status" value="1"/>
</dbReference>
<proteinExistence type="predicted"/>
<reference evidence="1" key="1">
    <citation type="submission" date="2018-05" db="EMBL/GenBank/DDBJ databases">
        <authorList>
            <person name="Lanie J.A."/>
            <person name="Ng W.-L."/>
            <person name="Kazmierczak K.M."/>
            <person name="Andrzejewski T.M."/>
            <person name="Davidsen T.M."/>
            <person name="Wayne K.J."/>
            <person name="Tettelin H."/>
            <person name="Glass J.I."/>
            <person name="Rusch D."/>
            <person name="Podicherti R."/>
            <person name="Tsui H.-C.T."/>
            <person name="Winkler M.E."/>
        </authorList>
    </citation>
    <scope>NUCLEOTIDE SEQUENCE</scope>
</reference>
<dbReference type="PANTHER" id="PTHR30203:SF29">
    <property type="entry name" value="PROTEIN CYAE"/>
    <property type="match status" value="1"/>
</dbReference>
<dbReference type="Gene3D" id="2.20.200.10">
    <property type="entry name" value="Outer membrane efflux proteins (OEP)"/>
    <property type="match status" value="1"/>
</dbReference>
<evidence type="ECO:0000313" key="1">
    <source>
        <dbReference type="EMBL" id="SVD72763.1"/>
    </source>
</evidence>
<feature type="non-terminal residue" evidence="1">
    <location>
        <position position="1"/>
    </location>
</feature>
<gene>
    <name evidence="1" type="ORF">METZ01_LOCUS425617</name>
</gene>
<dbReference type="SUPFAM" id="SSF56954">
    <property type="entry name" value="Outer membrane efflux proteins (OEP)"/>
    <property type="match status" value="1"/>
</dbReference>
<organism evidence="1">
    <name type="scientific">marine metagenome</name>
    <dbReference type="NCBI Taxonomy" id="408172"/>
    <lineage>
        <taxon>unclassified sequences</taxon>
        <taxon>metagenomes</taxon>
        <taxon>ecological metagenomes</taxon>
    </lineage>
</organism>
<dbReference type="GO" id="GO:0015562">
    <property type="term" value="F:efflux transmembrane transporter activity"/>
    <property type="evidence" value="ECO:0007669"/>
    <property type="project" value="InterPro"/>
</dbReference>
<accession>A0A382XP33</accession>
<name>A0A382XP33_9ZZZZ</name>
<feature type="non-terminal residue" evidence="1">
    <location>
        <position position="269"/>
    </location>
</feature>